<accession>A0A432MFW6</accession>
<dbReference type="Pfam" id="PF01433">
    <property type="entry name" value="Peptidase_M1"/>
    <property type="match status" value="1"/>
</dbReference>
<evidence type="ECO:0000313" key="3">
    <source>
        <dbReference type="EMBL" id="RUL85015.1"/>
    </source>
</evidence>
<dbReference type="Proteomes" id="UP000280296">
    <property type="component" value="Unassembled WGS sequence"/>
</dbReference>
<dbReference type="InterPro" id="IPR045357">
    <property type="entry name" value="Aminopeptidase_N-like_N"/>
</dbReference>
<dbReference type="AlphaFoldDB" id="A0A432MFW6"/>
<dbReference type="Gene3D" id="1.10.390.10">
    <property type="entry name" value="Neutral Protease Domain 2"/>
    <property type="match status" value="1"/>
</dbReference>
<dbReference type="Pfam" id="PF17900">
    <property type="entry name" value="Peptidase_M1_N"/>
    <property type="match status" value="1"/>
</dbReference>
<keyword evidence="4" id="KW-1185">Reference proteome</keyword>
<dbReference type="GO" id="GO:0043171">
    <property type="term" value="P:peptide catabolic process"/>
    <property type="evidence" value="ECO:0007669"/>
    <property type="project" value="TreeGrafter"/>
</dbReference>
<evidence type="ECO:0000313" key="4">
    <source>
        <dbReference type="Proteomes" id="UP000280296"/>
    </source>
</evidence>
<dbReference type="RefSeq" id="WP_126727122.1">
    <property type="nucleotide sequence ID" value="NZ_RYZH01000043.1"/>
</dbReference>
<dbReference type="GO" id="GO:0016020">
    <property type="term" value="C:membrane"/>
    <property type="evidence" value="ECO:0007669"/>
    <property type="project" value="TreeGrafter"/>
</dbReference>
<dbReference type="PANTHER" id="PTHR11533:SF174">
    <property type="entry name" value="PUROMYCIN-SENSITIVE AMINOPEPTIDASE-RELATED"/>
    <property type="match status" value="1"/>
</dbReference>
<dbReference type="SUPFAM" id="SSF63737">
    <property type="entry name" value="Leukotriene A4 hydrolase N-terminal domain"/>
    <property type="match status" value="1"/>
</dbReference>
<dbReference type="InterPro" id="IPR027268">
    <property type="entry name" value="Peptidase_M4/M1_CTD_sf"/>
</dbReference>
<comment type="caution">
    <text evidence="3">The sequence shown here is derived from an EMBL/GenBank/DDBJ whole genome shotgun (WGS) entry which is preliminary data.</text>
</comment>
<dbReference type="GO" id="GO:0042277">
    <property type="term" value="F:peptide binding"/>
    <property type="evidence" value="ECO:0007669"/>
    <property type="project" value="TreeGrafter"/>
</dbReference>
<name>A0A432MFW6_9BACT</name>
<dbReference type="CDD" id="cd09603">
    <property type="entry name" value="M1_APN_like"/>
    <property type="match status" value="1"/>
</dbReference>
<dbReference type="GO" id="GO:0008270">
    <property type="term" value="F:zinc ion binding"/>
    <property type="evidence" value="ECO:0007669"/>
    <property type="project" value="InterPro"/>
</dbReference>
<protein>
    <submittedName>
        <fullName evidence="3">M1 family peptidase</fullName>
    </submittedName>
</protein>
<dbReference type="InterPro" id="IPR050344">
    <property type="entry name" value="Peptidase_M1_aminopeptidases"/>
</dbReference>
<feature type="domain" description="Peptidase M1 membrane alanine aminopeptidase" evidence="1">
    <location>
        <begin position="278"/>
        <end position="481"/>
    </location>
</feature>
<dbReference type="OrthoDB" id="9814383at2"/>
<feature type="domain" description="Aminopeptidase N-like N-terminal" evidence="2">
    <location>
        <begin position="58"/>
        <end position="236"/>
    </location>
</feature>
<proteinExistence type="predicted"/>
<dbReference type="InterPro" id="IPR042097">
    <property type="entry name" value="Aminopeptidase_N-like_N_sf"/>
</dbReference>
<dbReference type="GO" id="GO:0070006">
    <property type="term" value="F:metalloaminopeptidase activity"/>
    <property type="evidence" value="ECO:0007669"/>
    <property type="project" value="TreeGrafter"/>
</dbReference>
<dbReference type="PANTHER" id="PTHR11533">
    <property type="entry name" value="PROTEASE M1 ZINC METALLOPROTEASE"/>
    <property type="match status" value="1"/>
</dbReference>
<dbReference type="InterPro" id="IPR014782">
    <property type="entry name" value="Peptidase_M1_dom"/>
</dbReference>
<dbReference type="EMBL" id="RYZH01000043">
    <property type="protein sequence ID" value="RUL85015.1"/>
    <property type="molecule type" value="Genomic_DNA"/>
</dbReference>
<reference evidence="3 4" key="1">
    <citation type="submission" date="2018-12" db="EMBL/GenBank/DDBJ databases">
        <authorList>
            <person name="Toschakov S.V."/>
        </authorList>
    </citation>
    <scope>NUCLEOTIDE SEQUENCE [LARGE SCALE GENOMIC DNA]</scope>
    <source>
        <strain evidence="3 4">GM2012</strain>
    </source>
</reference>
<dbReference type="GO" id="GO:0005737">
    <property type="term" value="C:cytoplasm"/>
    <property type="evidence" value="ECO:0007669"/>
    <property type="project" value="TreeGrafter"/>
</dbReference>
<evidence type="ECO:0000259" key="2">
    <source>
        <dbReference type="Pfam" id="PF17900"/>
    </source>
</evidence>
<reference evidence="3 4" key="2">
    <citation type="submission" date="2019-01" db="EMBL/GenBank/DDBJ databases">
        <title>Tautonia sociabilis, a novel thermotolerant planctomycete of Isosphaeraceae family, isolated from a 4000 m deep subterranean habitat.</title>
        <authorList>
            <person name="Kovaleva O.L."/>
            <person name="Elcheninov A.G."/>
            <person name="Van Heerden E."/>
            <person name="Toshchakov S.V."/>
            <person name="Novikov A."/>
            <person name="Bonch-Osmolovskaya E.A."/>
            <person name="Kublanov I.V."/>
        </authorList>
    </citation>
    <scope>NUCLEOTIDE SEQUENCE [LARGE SCALE GENOMIC DNA]</scope>
    <source>
        <strain evidence="3 4">GM2012</strain>
    </source>
</reference>
<dbReference type="SUPFAM" id="SSF55486">
    <property type="entry name" value="Metalloproteases ('zincins'), catalytic domain"/>
    <property type="match status" value="1"/>
</dbReference>
<dbReference type="Gene3D" id="2.60.40.1730">
    <property type="entry name" value="tricorn interacting facor f3 domain"/>
    <property type="match status" value="1"/>
</dbReference>
<sequence length="563" mass="64090">MPTDNRWPGRTLAPATFLLLAILGPWVAGPSATAQEPSRDDILRGALRPERTCFDVIEYHLDVRIDPEAKSVGGSNTIVFDARQDCRVLQIDLFSNMEVLGITLDDDAGRLDFRREENSIFVTLPEVLEPGSRHRLLVEYAGTPIVAERPPWIGGFTWAEDARGKPWVAVTSQGTGASLWWPHKDHPADEPERVSLSVTVPPGLEDVSNGRLVERTPLEDGWTRFVWEVSYPINNYCVTINIADYAYFRDEYRREDGSVLSLDYYVLPENLEKAKAHFEQTKSMLEAFEHHFGRYPFERDGFKLVESPHLGMEHQSAIAYGNGYQGGYLGRSPSEVGLKFDFIIIHEAAHEWWGNSVTMSDEADLWIHESFGAYAESLFVEHVFGREAALDYINAKKPNVRNAAPIIGPYGQNRSGDPDMYDKGQLVLNTLRSVLDDDELWFATLREIQETFRYRNISADMLFGFINARTGRDLTAFFDQYLRHPGLPVLQLRFDPDGDDLVVRYRWEADVETFAMPIRVTVAPDRFEEILPTGDWQELRLQGITPDAFEVAEDLYYVAVDRV</sequence>
<dbReference type="GO" id="GO:0005615">
    <property type="term" value="C:extracellular space"/>
    <property type="evidence" value="ECO:0007669"/>
    <property type="project" value="TreeGrafter"/>
</dbReference>
<gene>
    <name evidence="3" type="ORF">TsocGM_19425</name>
</gene>
<organism evidence="3 4">
    <name type="scientific">Tautonia sociabilis</name>
    <dbReference type="NCBI Taxonomy" id="2080755"/>
    <lineage>
        <taxon>Bacteria</taxon>
        <taxon>Pseudomonadati</taxon>
        <taxon>Planctomycetota</taxon>
        <taxon>Planctomycetia</taxon>
        <taxon>Isosphaerales</taxon>
        <taxon>Isosphaeraceae</taxon>
        <taxon>Tautonia</taxon>
    </lineage>
</organism>
<evidence type="ECO:0000259" key="1">
    <source>
        <dbReference type="Pfam" id="PF01433"/>
    </source>
</evidence>